<proteinExistence type="predicted"/>
<organism evidence="2 3">
    <name type="scientific">Leersia perrieri</name>
    <dbReference type="NCBI Taxonomy" id="77586"/>
    <lineage>
        <taxon>Eukaryota</taxon>
        <taxon>Viridiplantae</taxon>
        <taxon>Streptophyta</taxon>
        <taxon>Embryophyta</taxon>
        <taxon>Tracheophyta</taxon>
        <taxon>Spermatophyta</taxon>
        <taxon>Magnoliopsida</taxon>
        <taxon>Liliopsida</taxon>
        <taxon>Poales</taxon>
        <taxon>Poaceae</taxon>
        <taxon>BOP clade</taxon>
        <taxon>Oryzoideae</taxon>
        <taxon>Oryzeae</taxon>
        <taxon>Oryzinae</taxon>
        <taxon>Leersia</taxon>
    </lineage>
</organism>
<dbReference type="AlphaFoldDB" id="A0A0D9X0L2"/>
<dbReference type="Gramene" id="LPERR07G16770.1">
    <property type="protein sequence ID" value="LPERR07G16770.1"/>
    <property type="gene ID" value="LPERR07G16770"/>
</dbReference>
<protein>
    <submittedName>
        <fullName evidence="2">Uncharacterized protein</fullName>
    </submittedName>
</protein>
<reference evidence="2" key="3">
    <citation type="submission" date="2015-04" db="UniProtKB">
        <authorList>
            <consortium name="EnsemblPlants"/>
        </authorList>
    </citation>
    <scope>IDENTIFICATION</scope>
</reference>
<name>A0A0D9X0L2_9ORYZ</name>
<dbReference type="HOGENOM" id="CLU_2725849_0_0_1"/>
<evidence type="ECO:0000313" key="3">
    <source>
        <dbReference type="Proteomes" id="UP000032180"/>
    </source>
</evidence>
<feature type="compositionally biased region" description="Basic and acidic residues" evidence="1">
    <location>
        <begin position="60"/>
        <end position="72"/>
    </location>
</feature>
<evidence type="ECO:0000313" key="2">
    <source>
        <dbReference type="EnsemblPlants" id="LPERR07G16770.1"/>
    </source>
</evidence>
<reference evidence="3" key="2">
    <citation type="submission" date="2013-12" db="EMBL/GenBank/DDBJ databases">
        <authorList>
            <person name="Yu Y."/>
            <person name="Lee S."/>
            <person name="de Baynast K."/>
            <person name="Wissotski M."/>
            <person name="Liu L."/>
            <person name="Talag J."/>
            <person name="Goicoechea J."/>
            <person name="Angelova A."/>
            <person name="Jetty R."/>
            <person name="Kudrna D."/>
            <person name="Golser W."/>
            <person name="Rivera L."/>
            <person name="Zhang J."/>
            <person name="Wing R."/>
        </authorList>
    </citation>
    <scope>NUCLEOTIDE SEQUENCE</scope>
</reference>
<accession>A0A0D9X0L2</accession>
<evidence type="ECO:0000256" key="1">
    <source>
        <dbReference type="SAM" id="MobiDB-lite"/>
    </source>
</evidence>
<keyword evidence="3" id="KW-1185">Reference proteome</keyword>
<feature type="region of interest" description="Disordered" evidence="1">
    <location>
        <begin position="50"/>
        <end position="72"/>
    </location>
</feature>
<dbReference type="EnsemblPlants" id="LPERR07G16770.1">
    <property type="protein sequence ID" value="LPERR07G16770.1"/>
    <property type="gene ID" value="LPERR07G16770"/>
</dbReference>
<dbReference type="Proteomes" id="UP000032180">
    <property type="component" value="Chromosome 7"/>
</dbReference>
<sequence>MRRRRRRRRPTADLHSRSPAPFQALLLPRRHELPIHPGQWCPKYRARLQPEAGAGDGEGELQRERDWGLGLG</sequence>
<reference evidence="2 3" key="1">
    <citation type="submission" date="2012-08" db="EMBL/GenBank/DDBJ databases">
        <title>Oryza genome evolution.</title>
        <authorList>
            <person name="Wing R.A."/>
        </authorList>
    </citation>
    <scope>NUCLEOTIDE SEQUENCE</scope>
</reference>